<protein>
    <submittedName>
        <fullName evidence="1">Uncharacterized protein</fullName>
    </submittedName>
</protein>
<name>A0A8H7D8W7_9AGAR</name>
<organism evidence="1 2">
    <name type="scientific">Mycena sanguinolenta</name>
    <dbReference type="NCBI Taxonomy" id="230812"/>
    <lineage>
        <taxon>Eukaryota</taxon>
        <taxon>Fungi</taxon>
        <taxon>Dikarya</taxon>
        <taxon>Basidiomycota</taxon>
        <taxon>Agaricomycotina</taxon>
        <taxon>Agaricomycetes</taxon>
        <taxon>Agaricomycetidae</taxon>
        <taxon>Agaricales</taxon>
        <taxon>Marasmiineae</taxon>
        <taxon>Mycenaceae</taxon>
        <taxon>Mycena</taxon>
    </lineage>
</organism>
<dbReference type="AlphaFoldDB" id="A0A8H7D8W7"/>
<evidence type="ECO:0000313" key="2">
    <source>
        <dbReference type="Proteomes" id="UP000623467"/>
    </source>
</evidence>
<proteinExistence type="predicted"/>
<gene>
    <name evidence="1" type="ORF">MSAN_00917100</name>
</gene>
<keyword evidence="2" id="KW-1185">Reference proteome</keyword>
<sequence length="221" mass="24603">MHKWYQSQFADGEIRCRPSKDLSDTKVAVIDGQDAYGFTIYDWLSIRSPNKMKPPLPVSPDDQKESRFPIVGYVAHPHSVRAGRGHARDGRLEATTEHHGAALGCEEPCVGRAAVYFRLRKLPDQHPQCEGANKDRFLFELRGPVRDRRAFEAAVDADGTVNVEAGSLHGIVVGTQFVFAQQAFEDKQRRLIFAAVSVCLDSSILRPIAPVDDWVPLLHGT</sequence>
<dbReference type="Proteomes" id="UP000623467">
    <property type="component" value="Unassembled WGS sequence"/>
</dbReference>
<evidence type="ECO:0000313" key="1">
    <source>
        <dbReference type="EMBL" id="KAF7366594.1"/>
    </source>
</evidence>
<reference evidence="1" key="1">
    <citation type="submission" date="2020-05" db="EMBL/GenBank/DDBJ databases">
        <title>Mycena genomes resolve the evolution of fungal bioluminescence.</title>
        <authorList>
            <person name="Tsai I.J."/>
        </authorList>
    </citation>
    <scope>NUCLEOTIDE SEQUENCE</scope>
    <source>
        <strain evidence="1">160909Yilan</strain>
    </source>
</reference>
<comment type="caution">
    <text evidence="1">The sequence shown here is derived from an EMBL/GenBank/DDBJ whole genome shotgun (WGS) entry which is preliminary data.</text>
</comment>
<dbReference type="OrthoDB" id="3223806at2759"/>
<accession>A0A8H7D8W7</accession>
<dbReference type="EMBL" id="JACAZH010000006">
    <property type="protein sequence ID" value="KAF7366594.1"/>
    <property type="molecule type" value="Genomic_DNA"/>
</dbReference>